<evidence type="ECO:0000313" key="5">
    <source>
        <dbReference type="Proteomes" id="UP000185999"/>
    </source>
</evidence>
<dbReference type="InterPro" id="IPR000014">
    <property type="entry name" value="PAS"/>
</dbReference>
<dbReference type="NCBIfam" id="TIGR00229">
    <property type="entry name" value="sensory_box"/>
    <property type="match status" value="1"/>
</dbReference>
<dbReference type="InterPro" id="IPR052155">
    <property type="entry name" value="Biofilm_reg_signaling"/>
</dbReference>
<dbReference type="SMART" id="SM00091">
    <property type="entry name" value="PAS"/>
    <property type="match status" value="1"/>
</dbReference>
<feature type="domain" description="PAS" evidence="2">
    <location>
        <begin position="1"/>
        <end position="71"/>
    </location>
</feature>
<name>A0A1N7LK50_9GAMM</name>
<dbReference type="NCBIfam" id="TIGR00254">
    <property type="entry name" value="GGDEF"/>
    <property type="match status" value="1"/>
</dbReference>
<dbReference type="InterPro" id="IPR035965">
    <property type="entry name" value="PAS-like_dom_sf"/>
</dbReference>
<dbReference type="InterPro" id="IPR029787">
    <property type="entry name" value="Nucleotide_cyclase"/>
</dbReference>
<dbReference type="SUPFAM" id="SSF55785">
    <property type="entry name" value="PYP-like sensor domain (PAS domain)"/>
    <property type="match status" value="1"/>
</dbReference>
<dbReference type="PANTHER" id="PTHR44757:SF2">
    <property type="entry name" value="BIOFILM ARCHITECTURE MAINTENANCE PROTEIN MBAA"/>
    <property type="match status" value="1"/>
</dbReference>
<evidence type="ECO:0000259" key="2">
    <source>
        <dbReference type="PROSITE" id="PS50112"/>
    </source>
</evidence>
<dbReference type="PROSITE" id="PS50887">
    <property type="entry name" value="GGDEF"/>
    <property type="match status" value="1"/>
</dbReference>
<dbReference type="CDD" id="cd01949">
    <property type="entry name" value="GGDEF"/>
    <property type="match status" value="1"/>
</dbReference>
<dbReference type="SUPFAM" id="SSF55073">
    <property type="entry name" value="Nucleotide cyclase"/>
    <property type="match status" value="1"/>
</dbReference>
<dbReference type="Gene3D" id="3.30.70.270">
    <property type="match status" value="1"/>
</dbReference>
<keyword evidence="5" id="KW-1185">Reference proteome</keyword>
<reference evidence="5" key="1">
    <citation type="submission" date="2017-01" db="EMBL/GenBank/DDBJ databases">
        <authorList>
            <person name="Varghese N."/>
            <person name="Submissions S."/>
        </authorList>
    </citation>
    <scope>NUCLEOTIDE SEQUENCE [LARGE SCALE GENOMIC DNA]</scope>
    <source>
        <strain evidence="5">DSM 22306</strain>
    </source>
</reference>
<accession>A0A1N7LK50</accession>
<dbReference type="CDD" id="cd00130">
    <property type="entry name" value="PAS"/>
    <property type="match status" value="1"/>
</dbReference>
<feature type="domain" description="GGDEF" evidence="3">
    <location>
        <begin position="154"/>
        <end position="290"/>
    </location>
</feature>
<dbReference type="STRING" id="619304.SAMN05421760_10495"/>
<dbReference type="AlphaFoldDB" id="A0A1N7LK50"/>
<dbReference type="RefSeq" id="WP_054341588.1">
    <property type="nucleotide sequence ID" value="NZ_FTOE01000004.1"/>
</dbReference>
<dbReference type="GO" id="GO:0003824">
    <property type="term" value="F:catalytic activity"/>
    <property type="evidence" value="ECO:0007669"/>
    <property type="project" value="UniProtKB-ARBA"/>
</dbReference>
<comment type="cofactor">
    <cofactor evidence="1">
        <name>Mg(2+)</name>
        <dbReference type="ChEBI" id="CHEBI:18420"/>
    </cofactor>
</comment>
<evidence type="ECO:0000313" key="4">
    <source>
        <dbReference type="EMBL" id="SIS74182.1"/>
    </source>
</evidence>
<evidence type="ECO:0000259" key="3">
    <source>
        <dbReference type="PROSITE" id="PS50887"/>
    </source>
</evidence>
<dbReference type="Pfam" id="PF00990">
    <property type="entry name" value="GGDEF"/>
    <property type="match status" value="1"/>
</dbReference>
<dbReference type="InterPro" id="IPR000160">
    <property type="entry name" value="GGDEF_dom"/>
</dbReference>
<sequence length="297" mass="33272">MLSSLTDYIDHLLEAICVVDEHGKFIYLSAGFPRILGYEVEELLGRSMIEFVHPEDHELTQTAAQDIMEGKFKIEFENRYIHKNGKIVHILWSAQWNATDKIRVAVARDITKHKVQLNFLENLAFYDKLTRLPNRALLSDRLHQALARARREKTQFALLFIDLDRLKYVNDTLGHQAGDDLLFNAANCLSSCVRESDTVSRFGGDEFVIIFDGIKGDECATAIATKILQQLRTSVSVQTAPDETFVIRASIGVAIYPGHGNSEKSLLAAADKAMYIAKQRGGNSLQMASDDLANSIL</sequence>
<dbReference type="SMART" id="SM00267">
    <property type="entry name" value="GGDEF"/>
    <property type="match status" value="1"/>
</dbReference>
<organism evidence="4 5">
    <name type="scientific">Neptunomonas antarctica</name>
    <dbReference type="NCBI Taxonomy" id="619304"/>
    <lineage>
        <taxon>Bacteria</taxon>
        <taxon>Pseudomonadati</taxon>
        <taxon>Pseudomonadota</taxon>
        <taxon>Gammaproteobacteria</taxon>
        <taxon>Oceanospirillales</taxon>
        <taxon>Oceanospirillaceae</taxon>
        <taxon>Neptunomonas</taxon>
    </lineage>
</organism>
<dbReference type="InterPro" id="IPR013655">
    <property type="entry name" value="PAS_fold_3"/>
</dbReference>
<evidence type="ECO:0000256" key="1">
    <source>
        <dbReference type="ARBA" id="ARBA00001946"/>
    </source>
</evidence>
<dbReference type="InterPro" id="IPR043128">
    <property type="entry name" value="Rev_trsase/Diguanyl_cyclase"/>
</dbReference>
<proteinExistence type="predicted"/>
<dbReference type="EMBL" id="FTOE01000004">
    <property type="protein sequence ID" value="SIS74182.1"/>
    <property type="molecule type" value="Genomic_DNA"/>
</dbReference>
<gene>
    <name evidence="4" type="ORF">SAMN05421760_10495</name>
</gene>
<dbReference type="Pfam" id="PF08447">
    <property type="entry name" value="PAS_3"/>
    <property type="match status" value="1"/>
</dbReference>
<dbReference type="PROSITE" id="PS50112">
    <property type="entry name" value="PAS"/>
    <property type="match status" value="1"/>
</dbReference>
<dbReference type="Gene3D" id="3.30.450.20">
    <property type="entry name" value="PAS domain"/>
    <property type="match status" value="1"/>
</dbReference>
<dbReference type="OrthoDB" id="73375at2"/>
<protein>
    <submittedName>
        <fullName evidence="4">PAS domain S-box-containing protein/diguanylate cyclase (GGDEF) domain-containing protein</fullName>
    </submittedName>
</protein>
<dbReference type="PANTHER" id="PTHR44757">
    <property type="entry name" value="DIGUANYLATE CYCLASE DGCP"/>
    <property type="match status" value="1"/>
</dbReference>
<dbReference type="Proteomes" id="UP000185999">
    <property type="component" value="Unassembled WGS sequence"/>
</dbReference>
<dbReference type="FunFam" id="3.30.70.270:FF:000001">
    <property type="entry name" value="Diguanylate cyclase domain protein"/>
    <property type="match status" value="1"/>
</dbReference>